<sequence>MDLSQARWFEARWFKATASASSNGGCVEVADLDTATGLRDSRTPEAGAHVVARPVFAAFLDDVRAGRYDR</sequence>
<dbReference type="AlphaFoldDB" id="A0A7W7I8E4"/>
<evidence type="ECO:0000313" key="4">
    <source>
        <dbReference type="Proteomes" id="UP000549343"/>
    </source>
</evidence>
<dbReference type="EMBL" id="BAAAHD010000056">
    <property type="protein sequence ID" value="GAA0582899.1"/>
    <property type="molecule type" value="Genomic_DNA"/>
</dbReference>
<reference evidence="2" key="3">
    <citation type="submission" date="2023-12" db="EMBL/GenBank/DDBJ databases">
        <authorList>
            <person name="Sun Q."/>
            <person name="Inoue M."/>
        </authorList>
    </citation>
    <scope>NUCLEOTIDE SEQUENCE</scope>
    <source>
        <strain evidence="2">JCM 10667</strain>
    </source>
</reference>
<evidence type="ECO:0000313" key="5">
    <source>
        <dbReference type="Proteomes" id="UP001501427"/>
    </source>
</evidence>
<reference evidence="2 5" key="1">
    <citation type="journal article" date="2019" name="Int. J. Syst. Evol. Microbiol.">
        <title>The Global Catalogue of Microorganisms (GCM) 10K type strain sequencing project: providing services to taxonomists for standard genome sequencing and annotation.</title>
        <authorList>
            <consortium name="The Broad Institute Genomics Platform"/>
            <consortium name="The Broad Institute Genome Sequencing Center for Infectious Disease"/>
            <person name="Wu L."/>
            <person name="Ma J."/>
        </authorList>
    </citation>
    <scope>NUCLEOTIDE SEQUENCE [LARGE SCALE GENOMIC DNA]</scope>
    <source>
        <strain evidence="2 5">JCM 10667</strain>
    </source>
</reference>
<proteinExistence type="predicted"/>
<dbReference type="RefSeq" id="WP_184879233.1">
    <property type="nucleotide sequence ID" value="NZ_BAAAHD010000056.1"/>
</dbReference>
<dbReference type="Pfam" id="PF04149">
    <property type="entry name" value="DUF397"/>
    <property type="match status" value="1"/>
</dbReference>
<dbReference type="InterPro" id="IPR007278">
    <property type="entry name" value="DUF397"/>
</dbReference>
<comment type="caution">
    <text evidence="3">The sequence shown here is derived from an EMBL/GenBank/DDBJ whole genome shotgun (WGS) entry which is preliminary data.</text>
</comment>
<evidence type="ECO:0000313" key="3">
    <source>
        <dbReference type="EMBL" id="MBB4772113.1"/>
    </source>
</evidence>
<protein>
    <submittedName>
        <fullName evidence="3">Phage-related protein</fullName>
    </submittedName>
</protein>
<dbReference type="Proteomes" id="UP000549343">
    <property type="component" value="Unassembled WGS sequence"/>
</dbReference>
<dbReference type="Proteomes" id="UP001501427">
    <property type="component" value="Unassembled WGS sequence"/>
</dbReference>
<evidence type="ECO:0000313" key="2">
    <source>
        <dbReference type="EMBL" id="GAA0582899.1"/>
    </source>
</evidence>
<dbReference type="EMBL" id="JACHMV010000001">
    <property type="protein sequence ID" value="MBB4772113.1"/>
    <property type="molecule type" value="Genomic_DNA"/>
</dbReference>
<feature type="domain" description="DUF397" evidence="1">
    <location>
        <begin position="11"/>
        <end position="64"/>
    </location>
</feature>
<keyword evidence="5" id="KW-1185">Reference proteome</keyword>
<organism evidence="3 4">
    <name type="scientific">Actinomadura livida</name>
    <dbReference type="NCBI Taxonomy" id="79909"/>
    <lineage>
        <taxon>Bacteria</taxon>
        <taxon>Bacillati</taxon>
        <taxon>Actinomycetota</taxon>
        <taxon>Actinomycetes</taxon>
        <taxon>Streptosporangiales</taxon>
        <taxon>Thermomonosporaceae</taxon>
        <taxon>Actinomadura</taxon>
    </lineage>
</organism>
<evidence type="ECO:0000259" key="1">
    <source>
        <dbReference type="Pfam" id="PF04149"/>
    </source>
</evidence>
<reference evidence="3 4" key="2">
    <citation type="submission" date="2020-08" db="EMBL/GenBank/DDBJ databases">
        <title>Sequencing the genomes of 1000 actinobacteria strains.</title>
        <authorList>
            <person name="Klenk H.-P."/>
        </authorList>
    </citation>
    <scope>NUCLEOTIDE SEQUENCE [LARGE SCALE GENOMIC DNA]</scope>
    <source>
        <strain evidence="3 4">DSM 44772</strain>
    </source>
</reference>
<name>A0A7W7I8E4_9ACTN</name>
<accession>A0A7W7I8E4</accession>
<gene>
    <name evidence="3" type="ORF">F4557_000531</name>
    <name evidence="2" type="ORF">GCM10009546_51610</name>
</gene>